<evidence type="ECO:0000313" key="2">
    <source>
        <dbReference type="EMBL" id="AID58526.1"/>
    </source>
</evidence>
<feature type="transmembrane region" description="Helical" evidence="1">
    <location>
        <begin position="42"/>
        <end position="68"/>
    </location>
</feature>
<protein>
    <submittedName>
        <fullName evidence="2">Uncharacterized protein</fullName>
    </submittedName>
</protein>
<evidence type="ECO:0000256" key="1">
    <source>
        <dbReference type="SAM" id="Phobius"/>
    </source>
</evidence>
<keyword evidence="1" id="KW-0472">Membrane</keyword>
<sequence length="160" mass="18362">MFKFTDPSLLNILKILIFVVALVIFIKFIISEYLGVIFSKEITVFAGMFLALAILVYEIISICISRLINKIHYDADQREAIETFEKHQLNVGFIVADLPKDQKNNELKDCVEAYITLAKQNLPFVLINSDNVSTSGIYFSGQRGKRDHNKYKIIIKRNLD</sequence>
<name>A0A068F0N3_ACILW</name>
<feature type="transmembrane region" description="Helical" evidence="1">
    <location>
        <begin position="12"/>
        <end position="30"/>
    </location>
</feature>
<dbReference type="RefSeq" id="WP_019768104.1">
    <property type="nucleotide sequence ID" value="NZ_JACWEU010000071.1"/>
</dbReference>
<accession>A0A068F0N3</accession>
<keyword evidence="1" id="KW-0812">Transmembrane</keyword>
<keyword evidence="2" id="KW-0614">Plasmid</keyword>
<organism evidence="2">
    <name type="scientific">Acinetobacter lwoffii</name>
    <dbReference type="NCBI Taxonomy" id="28090"/>
    <lineage>
        <taxon>Bacteria</taxon>
        <taxon>Pseudomonadati</taxon>
        <taxon>Pseudomonadota</taxon>
        <taxon>Gammaproteobacteria</taxon>
        <taxon>Moraxellales</taxon>
        <taxon>Moraxellaceae</taxon>
        <taxon>Acinetobacter</taxon>
    </lineage>
</organism>
<reference evidence="2" key="1">
    <citation type="submission" date="2014-03" db="EMBL/GenBank/DDBJ databases">
        <title>NDM-1-Producing Acinetobacter lwoffii of Companion Animal Origin in China.</title>
        <authorList>
            <person name="Sun Y."/>
            <person name="Ji X."/>
            <person name="Guo X."/>
            <person name="Liu J."/>
            <person name="Zhu L."/>
            <person name="Zhou W."/>
            <person name="Zhao X."/>
            <person name="Tong P."/>
            <person name="Xia L."/>
            <person name="Qian J."/>
            <person name="Liu Q."/>
            <person name="Xu L."/>
            <person name="Feng S."/>
        </authorList>
    </citation>
    <scope>NUCLEOTIDE SEQUENCE</scope>
    <source>
        <strain evidence="2">Iz4b</strain>
        <plasmid evidence="2">pNDM-Iz4b</plasmid>
    </source>
</reference>
<keyword evidence="1" id="KW-1133">Transmembrane helix</keyword>
<dbReference type="GeneID" id="70094037"/>
<dbReference type="EMBL" id="KJ547696">
    <property type="protein sequence ID" value="AID58526.1"/>
    <property type="molecule type" value="Genomic_DNA"/>
</dbReference>
<dbReference type="AlphaFoldDB" id="A0A068F0N3"/>
<proteinExistence type="predicted"/>
<geneLocation type="plasmid" evidence="2">
    <name>pNDM-Iz4b</name>
</geneLocation>